<proteinExistence type="predicted"/>
<dbReference type="Pfam" id="PF19681">
    <property type="entry name" value="DUF6183"/>
    <property type="match status" value="1"/>
</dbReference>
<sequence length="313" mass="34376">MRSGTGAHRPAASPYPGDPASLATWLRVNYAFTPSVRYLAAVMAEEQPVHHLLPLFEHTPVKDGAWAELVACLLQELVVRGVRLTRVPAAVRCAEALRELGHPLARLPLKRVRGERGLSVYVYLPKPPELREIPAIPDRPEGVVEGGDRKLINAAVAHWGLGTGILLKLPERLGPEDLVPLGINRFLPEGLRASVVLNGVRTDLAVVVSKLFDAAYQRATHKEGLRGGYGRPAVWRSVAGLIGAPADAPVHRINELAARWHWLMFEVIMRHELRYRDGELVYDAPGWRGDLLAVGALSPRGDRLGLLINEDTD</sequence>
<dbReference type="InterPro" id="IPR045756">
    <property type="entry name" value="DUF6183"/>
</dbReference>
<dbReference type="EMBL" id="BAAAVI010000019">
    <property type="protein sequence ID" value="GAA2871060.1"/>
    <property type="molecule type" value="Genomic_DNA"/>
</dbReference>
<protein>
    <submittedName>
        <fullName evidence="1">Uncharacterized protein</fullName>
    </submittedName>
</protein>
<name>A0ABN3VXK8_9ACTN</name>
<comment type="caution">
    <text evidence="1">The sequence shown here is derived from an EMBL/GenBank/DDBJ whole genome shotgun (WGS) entry which is preliminary data.</text>
</comment>
<dbReference type="Proteomes" id="UP001500831">
    <property type="component" value="Unassembled WGS sequence"/>
</dbReference>
<keyword evidence="2" id="KW-1185">Reference proteome</keyword>
<accession>A0ABN3VXK8</accession>
<dbReference type="RefSeq" id="WP_344971878.1">
    <property type="nucleotide sequence ID" value="NZ_BAAAVI010000019.1"/>
</dbReference>
<gene>
    <name evidence="1" type="ORF">GCM10010517_31370</name>
</gene>
<organism evidence="1 2">
    <name type="scientific">Streptosporangium fragile</name>
    <dbReference type="NCBI Taxonomy" id="46186"/>
    <lineage>
        <taxon>Bacteria</taxon>
        <taxon>Bacillati</taxon>
        <taxon>Actinomycetota</taxon>
        <taxon>Actinomycetes</taxon>
        <taxon>Streptosporangiales</taxon>
        <taxon>Streptosporangiaceae</taxon>
        <taxon>Streptosporangium</taxon>
    </lineage>
</organism>
<reference evidence="1 2" key="1">
    <citation type="journal article" date="2019" name="Int. J. Syst. Evol. Microbiol.">
        <title>The Global Catalogue of Microorganisms (GCM) 10K type strain sequencing project: providing services to taxonomists for standard genome sequencing and annotation.</title>
        <authorList>
            <consortium name="The Broad Institute Genomics Platform"/>
            <consortium name="The Broad Institute Genome Sequencing Center for Infectious Disease"/>
            <person name="Wu L."/>
            <person name="Ma J."/>
        </authorList>
    </citation>
    <scope>NUCLEOTIDE SEQUENCE [LARGE SCALE GENOMIC DNA]</scope>
    <source>
        <strain evidence="1 2">JCM 6242</strain>
    </source>
</reference>
<evidence type="ECO:0000313" key="2">
    <source>
        <dbReference type="Proteomes" id="UP001500831"/>
    </source>
</evidence>
<evidence type="ECO:0000313" key="1">
    <source>
        <dbReference type="EMBL" id="GAA2871060.1"/>
    </source>
</evidence>